<gene>
    <name evidence="3" type="ORF">Sipo8835_45840</name>
</gene>
<comment type="caution">
    <text evidence="3">The sequence shown here is derived from an EMBL/GenBank/DDBJ whole genome shotgun (WGS) entry which is preliminary data.</text>
</comment>
<feature type="domain" description="DUF397" evidence="2">
    <location>
        <begin position="6"/>
        <end position="60"/>
    </location>
</feature>
<evidence type="ECO:0000259" key="2">
    <source>
        <dbReference type="Pfam" id="PF04149"/>
    </source>
</evidence>
<reference evidence="3 4" key="1">
    <citation type="submission" date="2019-03" db="EMBL/GenBank/DDBJ databases">
        <title>Comparative genomic analyses of the sweetpotato soil rot pathogen, Streptomyces ipomoeae.</title>
        <authorList>
            <person name="Ruschel Soares N."/>
            <person name="Badger J.H."/>
            <person name="Huguet-Tapia J.C."/>
            <person name="Clark C.A."/>
            <person name="Pettis G.S."/>
        </authorList>
    </citation>
    <scope>NUCLEOTIDE SEQUENCE [LARGE SCALE GENOMIC DNA]</scope>
    <source>
        <strain evidence="3 4">88-35</strain>
    </source>
</reference>
<protein>
    <submittedName>
        <fullName evidence="3">DUF397 domain-containing protein</fullName>
    </submittedName>
</protein>
<dbReference type="EMBL" id="SPAZ01000371">
    <property type="protein sequence ID" value="TQE15125.1"/>
    <property type="molecule type" value="Genomic_DNA"/>
</dbReference>
<evidence type="ECO:0000313" key="3">
    <source>
        <dbReference type="EMBL" id="TQE15125.1"/>
    </source>
</evidence>
<proteinExistence type="predicted"/>
<dbReference type="Pfam" id="PF04149">
    <property type="entry name" value="DUF397"/>
    <property type="match status" value="1"/>
</dbReference>
<evidence type="ECO:0000256" key="1">
    <source>
        <dbReference type="SAM" id="MobiDB-lite"/>
    </source>
</evidence>
<dbReference type="RefSeq" id="WP_141586606.1">
    <property type="nucleotide sequence ID" value="NZ_SPAZ01000371.1"/>
</dbReference>
<evidence type="ECO:0000313" key="4">
    <source>
        <dbReference type="Proteomes" id="UP000318720"/>
    </source>
</evidence>
<name>A0AAE9AVE2_9ACTN</name>
<feature type="region of interest" description="Disordered" evidence="1">
    <location>
        <begin position="1"/>
        <end position="22"/>
    </location>
</feature>
<sequence length="67" mass="7114">MFEPRAWQKSSFSGGGGDGNDCVELATNSPTAILIRESDHPTTHLTTTPTPLHALLTTLKAGTLGRH</sequence>
<dbReference type="AlphaFoldDB" id="A0AAE9AVE2"/>
<organism evidence="3 4">
    <name type="scientific">Streptomyces ipomoeae</name>
    <dbReference type="NCBI Taxonomy" id="103232"/>
    <lineage>
        <taxon>Bacteria</taxon>
        <taxon>Bacillati</taxon>
        <taxon>Actinomycetota</taxon>
        <taxon>Actinomycetes</taxon>
        <taxon>Kitasatosporales</taxon>
        <taxon>Streptomycetaceae</taxon>
        <taxon>Streptomyces</taxon>
    </lineage>
</organism>
<dbReference type="Proteomes" id="UP000318720">
    <property type="component" value="Unassembled WGS sequence"/>
</dbReference>
<dbReference type="InterPro" id="IPR007278">
    <property type="entry name" value="DUF397"/>
</dbReference>
<accession>A0AAE9AVE2</accession>